<keyword evidence="7 18" id="KW-0547">Nucleotide-binding</keyword>
<keyword evidence="10 21" id="KW-1133">Transmembrane helix</keyword>
<evidence type="ECO:0000256" key="10">
    <source>
        <dbReference type="ARBA" id="ARBA00022989"/>
    </source>
</evidence>
<evidence type="ECO:0000256" key="6">
    <source>
        <dbReference type="ARBA" id="ARBA00022692"/>
    </source>
</evidence>
<accession>A0AAU9W3C4</accession>
<dbReference type="InterPro" id="IPR008266">
    <property type="entry name" value="Tyr_kinase_AS"/>
</dbReference>
<feature type="binding site" evidence="18">
    <location>
        <position position="903"/>
    </location>
    <ligand>
        <name>ATP</name>
        <dbReference type="ChEBI" id="CHEBI:30616"/>
    </ligand>
</feature>
<evidence type="ECO:0000256" key="4">
    <source>
        <dbReference type="ARBA" id="ARBA00022553"/>
    </source>
</evidence>
<feature type="domain" description="Ig-like" evidence="23">
    <location>
        <begin position="112"/>
        <end position="205"/>
    </location>
</feature>
<keyword evidence="25" id="KW-1185">Reference proteome</keyword>
<evidence type="ECO:0000256" key="11">
    <source>
        <dbReference type="ARBA" id="ARBA00023136"/>
    </source>
</evidence>
<keyword evidence="16" id="KW-0393">Immunoglobulin domain</keyword>
<dbReference type="InterPro" id="IPR001824">
    <property type="entry name" value="Tyr_kinase_rcpt_3_CS"/>
</dbReference>
<dbReference type="InterPro" id="IPR013783">
    <property type="entry name" value="Ig-like_fold"/>
</dbReference>
<dbReference type="EMBL" id="CALNXJ010000008">
    <property type="protein sequence ID" value="CAH3045155.1"/>
    <property type="molecule type" value="Genomic_DNA"/>
</dbReference>
<dbReference type="GO" id="GO:0007169">
    <property type="term" value="P:cell surface receptor protein tyrosine kinase signaling pathway"/>
    <property type="evidence" value="ECO:0007669"/>
    <property type="project" value="InterPro"/>
</dbReference>
<feature type="compositionally biased region" description="Basic and acidic residues" evidence="20">
    <location>
        <begin position="881"/>
        <end position="891"/>
    </location>
</feature>
<feature type="domain" description="Protein kinase" evidence="22">
    <location>
        <begin position="835"/>
        <end position="1158"/>
    </location>
</feature>
<dbReference type="Gene3D" id="1.10.510.10">
    <property type="entry name" value="Transferase(Phosphotransferase) domain 1"/>
    <property type="match status" value="1"/>
</dbReference>
<gene>
    <name evidence="24" type="ORF">PMEA_00032947</name>
</gene>
<organism evidence="24 25">
    <name type="scientific">Pocillopora meandrina</name>
    <dbReference type="NCBI Taxonomy" id="46732"/>
    <lineage>
        <taxon>Eukaryota</taxon>
        <taxon>Metazoa</taxon>
        <taxon>Cnidaria</taxon>
        <taxon>Anthozoa</taxon>
        <taxon>Hexacorallia</taxon>
        <taxon>Scleractinia</taxon>
        <taxon>Astrocoeniina</taxon>
        <taxon>Pocilloporidae</taxon>
        <taxon>Pocillopora</taxon>
    </lineage>
</organism>
<dbReference type="GO" id="GO:0004714">
    <property type="term" value="F:transmembrane receptor protein tyrosine kinase activity"/>
    <property type="evidence" value="ECO:0007669"/>
    <property type="project" value="UniProtKB-EC"/>
</dbReference>
<dbReference type="PRINTS" id="PR00109">
    <property type="entry name" value="TYRKINASE"/>
</dbReference>
<evidence type="ECO:0000256" key="14">
    <source>
        <dbReference type="ARBA" id="ARBA00023170"/>
    </source>
</evidence>
<dbReference type="GO" id="GO:0005524">
    <property type="term" value="F:ATP binding"/>
    <property type="evidence" value="ECO:0007669"/>
    <property type="project" value="UniProtKB-KW"/>
</dbReference>
<evidence type="ECO:0000256" key="5">
    <source>
        <dbReference type="ARBA" id="ARBA00022679"/>
    </source>
</evidence>
<dbReference type="SUPFAM" id="SSF56112">
    <property type="entry name" value="Protein kinase-like (PK-like)"/>
    <property type="match status" value="1"/>
</dbReference>
<reference evidence="24 25" key="1">
    <citation type="submission" date="2022-05" db="EMBL/GenBank/DDBJ databases">
        <authorList>
            <consortium name="Genoscope - CEA"/>
            <person name="William W."/>
        </authorList>
    </citation>
    <scope>NUCLEOTIDE SEQUENCE [LARGE SCALE GENOMIC DNA]</scope>
</reference>
<keyword evidence="15" id="KW-0325">Glycoprotein</keyword>
<feature type="domain" description="Ig-like" evidence="23">
    <location>
        <begin position="215"/>
        <end position="322"/>
    </location>
</feature>
<evidence type="ECO:0000256" key="12">
    <source>
        <dbReference type="ARBA" id="ARBA00023137"/>
    </source>
</evidence>
<keyword evidence="14" id="KW-0675">Receptor</keyword>
<feature type="binding site" evidence="18">
    <location>
        <begin position="842"/>
        <end position="849"/>
    </location>
    <ligand>
        <name>ATP</name>
        <dbReference type="ChEBI" id="CHEBI:30616"/>
    </ligand>
</feature>
<dbReference type="SMART" id="SM00219">
    <property type="entry name" value="TyrKc"/>
    <property type="match status" value="1"/>
</dbReference>
<feature type="domain" description="Ig-like" evidence="23">
    <location>
        <begin position="638"/>
        <end position="743"/>
    </location>
</feature>
<keyword evidence="19" id="KW-0460">Magnesium</keyword>
<protein>
    <recommendedName>
        <fullName evidence="2">receptor protein-tyrosine kinase</fullName>
        <ecNumber evidence="2">2.7.10.1</ecNumber>
    </recommendedName>
</protein>
<keyword evidence="9 18" id="KW-0067">ATP-binding</keyword>
<feature type="binding site" evidence="19">
    <location>
        <position position="1017"/>
    </location>
    <ligand>
        <name>Mg(2+)</name>
        <dbReference type="ChEBI" id="CHEBI:18420"/>
    </ligand>
</feature>
<evidence type="ECO:0000313" key="24">
    <source>
        <dbReference type="EMBL" id="CAH3045155.1"/>
    </source>
</evidence>
<dbReference type="InterPro" id="IPR050122">
    <property type="entry name" value="RTK"/>
</dbReference>
<dbReference type="PANTHER" id="PTHR24416:SF600">
    <property type="entry name" value="PDGF- AND VEGF-RECEPTOR RELATED, ISOFORM J"/>
    <property type="match status" value="1"/>
</dbReference>
<dbReference type="SMART" id="SM00409">
    <property type="entry name" value="IG"/>
    <property type="match status" value="7"/>
</dbReference>
<evidence type="ECO:0000259" key="23">
    <source>
        <dbReference type="PROSITE" id="PS50835"/>
    </source>
</evidence>
<evidence type="ECO:0000256" key="17">
    <source>
        <dbReference type="PIRSR" id="PIRSR000615-1"/>
    </source>
</evidence>
<evidence type="ECO:0000313" key="25">
    <source>
        <dbReference type="Proteomes" id="UP001159428"/>
    </source>
</evidence>
<dbReference type="Proteomes" id="UP001159428">
    <property type="component" value="Unassembled WGS sequence"/>
</dbReference>
<keyword evidence="5" id="KW-0808">Transferase</keyword>
<dbReference type="Pfam" id="PF07714">
    <property type="entry name" value="PK_Tyr_Ser-Thr"/>
    <property type="match status" value="1"/>
</dbReference>
<evidence type="ECO:0000259" key="22">
    <source>
        <dbReference type="PROSITE" id="PS50011"/>
    </source>
</evidence>
<keyword evidence="6 21" id="KW-0812">Transmembrane</keyword>
<dbReference type="EC" id="2.7.10.1" evidence="2"/>
<dbReference type="InterPro" id="IPR003599">
    <property type="entry name" value="Ig_sub"/>
</dbReference>
<dbReference type="PROSITE" id="PS00240">
    <property type="entry name" value="RECEPTOR_TYR_KIN_III"/>
    <property type="match status" value="1"/>
</dbReference>
<evidence type="ECO:0000256" key="18">
    <source>
        <dbReference type="PIRSR" id="PIRSR000615-2"/>
    </source>
</evidence>
<dbReference type="InterPro" id="IPR000719">
    <property type="entry name" value="Prot_kinase_dom"/>
</dbReference>
<feature type="region of interest" description="Disordered" evidence="20">
    <location>
        <begin position="1235"/>
        <end position="1316"/>
    </location>
</feature>
<dbReference type="Gene3D" id="2.60.40.10">
    <property type="entry name" value="Immunoglobulins"/>
    <property type="match status" value="5"/>
</dbReference>
<proteinExistence type="predicted"/>
<evidence type="ECO:0000256" key="7">
    <source>
        <dbReference type="ARBA" id="ARBA00022741"/>
    </source>
</evidence>
<feature type="binding site" evidence="19">
    <location>
        <position position="807"/>
    </location>
    <ligand>
        <name>Mg(2+)</name>
        <dbReference type="ChEBI" id="CHEBI:18420"/>
    </ligand>
</feature>
<feature type="region of interest" description="Disordered" evidence="20">
    <location>
        <begin position="871"/>
        <end position="891"/>
    </location>
</feature>
<dbReference type="InterPro" id="IPR003598">
    <property type="entry name" value="Ig_sub2"/>
</dbReference>
<feature type="domain" description="Ig-like" evidence="23">
    <location>
        <begin position="331"/>
        <end position="431"/>
    </location>
</feature>
<dbReference type="GO" id="GO:0005886">
    <property type="term" value="C:plasma membrane"/>
    <property type="evidence" value="ECO:0007669"/>
    <property type="project" value="UniProtKB-SubCell"/>
</dbReference>
<dbReference type="PROSITE" id="PS00109">
    <property type="entry name" value="PROTEIN_KINASE_TYR"/>
    <property type="match status" value="1"/>
</dbReference>
<evidence type="ECO:0000256" key="8">
    <source>
        <dbReference type="ARBA" id="ARBA00022777"/>
    </source>
</evidence>
<dbReference type="InterPro" id="IPR011009">
    <property type="entry name" value="Kinase-like_dom_sf"/>
</dbReference>
<dbReference type="FunFam" id="1.10.510.10:FF:000462">
    <property type="entry name" value="Receptor tyrosine kinase"/>
    <property type="match status" value="1"/>
</dbReference>
<evidence type="ECO:0000256" key="15">
    <source>
        <dbReference type="ARBA" id="ARBA00023180"/>
    </source>
</evidence>
<dbReference type="SMART" id="SM00408">
    <property type="entry name" value="IGc2"/>
    <property type="match status" value="6"/>
</dbReference>
<dbReference type="Gene3D" id="3.30.200.20">
    <property type="entry name" value="Phosphorylase Kinase, domain 1"/>
    <property type="match status" value="1"/>
</dbReference>
<keyword evidence="11 21" id="KW-0472">Membrane</keyword>
<evidence type="ECO:0000256" key="1">
    <source>
        <dbReference type="ARBA" id="ARBA00004251"/>
    </source>
</evidence>
<evidence type="ECO:0000256" key="3">
    <source>
        <dbReference type="ARBA" id="ARBA00022475"/>
    </source>
</evidence>
<keyword evidence="3" id="KW-1003">Cell membrane</keyword>
<keyword evidence="19" id="KW-0479">Metal-binding</keyword>
<evidence type="ECO:0000256" key="2">
    <source>
        <dbReference type="ARBA" id="ARBA00011902"/>
    </source>
</evidence>
<dbReference type="PROSITE" id="PS50835">
    <property type="entry name" value="IG_LIKE"/>
    <property type="match status" value="5"/>
</dbReference>
<dbReference type="Pfam" id="PF13927">
    <property type="entry name" value="Ig_3"/>
    <property type="match status" value="2"/>
</dbReference>
<keyword evidence="13" id="KW-1015">Disulfide bond</keyword>
<dbReference type="InterPro" id="IPR001245">
    <property type="entry name" value="Ser-Thr/Tyr_kinase_cat_dom"/>
</dbReference>
<dbReference type="InterPro" id="IPR036179">
    <property type="entry name" value="Ig-like_dom_sf"/>
</dbReference>
<dbReference type="InterPro" id="IPR007110">
    <property type="entry name" value="Ig-like_dom"/>
</dbReference>
<evidence type="ECO:0000256" key="13">
    <source>
        <dbReference type="ARBA" id="ARBA00023157"/>
    </source>
</evidence>
<evidence type="ECO:0000256" key="19">
    <source>
        <dbReference type="PIRSR" id="PIRSR000615-3"/>
    </source>
</evidence>
<sequence>MIVYFAVGVDALKFLNPPPQIASGYLGMNFDFNCSTDDANATVKLFFAANFVNYNERTLSPEKLHLNKQVFTLLNLGVKDGGQYRCKATDGKENIEWPSTHGLLFLSEGDLPDIVLDPQRPIIIQQGQTGKITCQALGWSVSKLAWKKRTDSGDQNVPDSKVTNVLDKSENLVKATLTFTNAQSQDSGEYKCVLTAFSKQDYKLANIRVDAPQPPTLYPYSGGTTVNEGTEKTLRCIAKASPKANITWYRHGKELQNTTSCSPSDEKECKTVYEIYEDDPTSALHTTFTKQVLQIHGVMYPRDQGGFKCIAMNGIGQPVELIIDLDILAPPAIDKERDEIPAKEGLEAKVICKVTKSNPLPTFTWKYQTVKCEDCVPDEGNWIDVPSYLLLTPQKQTNLSEVQVEKSQSAAFYRCQADNGVGNDTHIVKLVRLAKSKKIYEFESDSATQLDEEGTLHLVCIRRCGLWCTDTLFKDGQQLSVQKNDSRVNITTIQSPKDRYESKQILTIKKLTLNDSGSYRCGPAGPENDVLNITIKKLVAPDISKLPDKAAIQDEDFQVQLYCNATGHPKPTLTWYIERNGEKVRINEKGEGLGGNVDACRKRTSGYFFLVDRNPSDLVICRPKLQHIGKYTCRSSSPRFKDKEQSAFINVFMAAKIKEPVDGYEIQKLKVGQKLNVTCRAEGNPLPNVSWVQNSTGKVIASELGSLQLNKALEKDADFGSYKCIARNRLKNSGWRKDEVHIKVIKFSTPVTRAGGSPLSTGALVGIAIGVGVLVLLVLVICCVVYRRQKRQIDEYKEIYFLRSSDYQIDPDRSLLEQCSDLPYDPDWEFPEERLILGDVLGAGAFGQVIKAEAIGILAFEPRDKSAESFKRRSKIRRSSRAKDLKKEEGPGWKNTRIPVAVKTLKEGASESEYKDLASELKILIHLGQHKNIVNLLGACTRGKRLMVIMEFAPNGSLLSFLRGKRDIYEPDWTKTTNDPNKEFTLVDLVMISYQVSRGMAFLASRKCVHRDLAARNILVGEDYVMKIADFGLARDIYKDDLYVKKTQGLLPVKWMAPESLFDRVYTEKTDVWSFGILMWETFTLGGTPYPGLPTEQLLDYLSEGKRMDNPAKCPLEVYTVMRDCWLHDPEQRPHFATLNERLGKILERHMTTENPYLALELDDDEGVESQGYYLQPCDSGLRDSKRYVESPISSPTGELPPNTTPEGAGMGYDSPLPALPPGLDVMSDDEIKNAPLPSIPPSYEEALSDEDESRPMRGGRTNSAAGESGIDVDGLDDGDYIDDIRGDTPFLSPVEKIPETDVLQKGNRRKIETAL</sequence>
<feature type="binding site" evidence="19">
    <location>
        <position position="1030"/>
    </location>
    <ligand>
        <name>Mg(2+)</name>
        <dbReference type="ChEBI" id="CHEBI:18420"/>
    </ligand>
</feature>
<feature type="active site" description="Proton acceptor" evidence="17">
    <location>
        <position position="1012"/>
    </location>
</feature>
<feature type="region of interest" description="Disordered" evidence="20">
    <location>
        <begin position="1188"/>
        <end position="1215"/>
    </location>
</feature>
<dbReference type="Pfam" id="PF07679">
    <property type="entry name" value="I-set"/>
    <property type="match status" value="1"/>
</dbReference>
<evidence type="ECO:0000256" key="21">
    <source>
        <dbReference type="SAM" id="Phobius"/>
    </source>
</evidence>
<keyword evidence="4" id="KW-0597">Phosphoprotein</keyword>
<dbReference type="InterPro" id="IPR013098">
    <property type="entry name" value="Ig_I-set"/>
</dbReference>
<keyword evidence="12" id="KW-0829">Tyrosine-protein kinase</keyword>
<dbReference type="PROSITE" id="PS50011">
    <property type="entry name" value="PROTEIN_KINASE_DOM"/>
    <property type="match status" value="1"/>
</dbReference>
<feature type="transmembrane region" description="Helical" evidence="21">
    <location>
        <begin position="763"/>
        <end position="786"/>
    </location>
</feature>
<dbReference type="PIRSF" id="PIRSF000615">
    <property type="entry name" value="TyrPK_CSF1-R"/>
    <property type="match status" value="1"/>
</dbReference>
<dbReference type="InterPro" id="IPR020635">
    <property type="entry name" value="Tyr_kinase_cat_dom"/>
</dbReference>
<dbReference type="CDD" id="cd00096">
    <property type="entry name" value="Ig"/>
    <property type="match status" value="2"/>
</dbReference>
<dbReference type="SUPFAM" id="SSF48726">
    <property type="entry name" value="Immunoglobulin"/>
    <property type="match status" value="6"/>
</dbReference>
<evidence type="ECO:0000256" key="16">
    <source>
        <dbReference type="ARBA" id="ARBA00023319"/>
    </source>
</evidence>
<dbReference type="FunFam" id="3.30.200.20:FF:000619">
    <property type="entry name" value="macrophage colony-stimulating factor 1 receptor isoform X2"/>
    <property type="match status" value="1"/>
</dbReference>
<feature type="binding site" evidence="18">
    <location>
        <position position="1016"/>
    </location>
    <ligand>
        <name>ATP</name>
        <dbReference type="ChEBI" id="CHEBI:30616"/>
    </ligand>
</feature>
<evidence type="ECO:0000256" key="9">
    <source>
        <dbReference type="ARBA" id="ARBA00022840"/>
    </source>
</evidence>
<dbReference type="GO" id="GO:0043235">
    <property type="term" value="C:receptor complex"/>
    <property type="evidence" value="ECO:0007669"/>
    <property type="project" value="TreeGrafter"/>
</dbReference>
<feature type="domain" description="Ig-like" evidence="23">
    <location>
        <begin position="541"/>
        <end position="637"/>
    </location>
</feature>
<evidence type="ECO:0000256" key="20">
    <source>
        <dbReference type="SAM" id="MobiDB-lite"/>
    </source>
</evidence>
<dbReference type="PANTHER" id="PTHR24416">
    <property type="entry name" value="TYROSINE-PROTEIN KINASE RECEPTOR"/>
    <property type="match status" value="1"/>
</dbReference>
<keyword evidence="8" id="KW-0418">Kinase</keyword>
<comment type="subcellular location">
    <subcellularLocation>
        <location evidence="1">Cell membrane</location>
        <topology evidence="1">Single-pass type I membrane protein</topology>
    </subcellularLocation>
</comment>
<name>A0AAU9W3C4_9CNID</name>
<comment type="caution">
    <text evidence="24">The sequence shown here is derived from an EMBL/GenBank/DDBJ whole genome shotgun (WGS) entry which is preliminary data.</text>
</comment>
<dbReference type="GO" id="GO:0046872">
    <property type="term" value="F:metal ion binding"/>
    <property type="evidence" value="ECO:0007669"/>
    <property type="project" value="UniProtKB-KW"/>
</dbReference>